<feature type="compositionally biased region" description="Low complexity" evidence="13">
    <location>
        <begin position="1131"/>
        <end position="1141"/>
    </location>
</feature>
<accession>A0AAV2EHV8</accession>
<evidence type="ECO:0000256" key="8">
    <source>
        <dbReference type="ARBA" id="ARBA00023235"/>
    </source>
</evidence>
<evidence type="ECO:0000256" key="6">
    <source>
        <dbReference type="ARBA" id="ARBA00022840"/>
    </source>
</evidence>
<dbReference type="GO" id="GO:0003677">
    <property type="term" value="F:DNA binding"/>
    <property type="evidence" value="ECO:0007669"/>
    <property type="project" value="UniProtKB-KW"/>
</dbReference>
<dbReference type="InterPro" id="IPR001763">
    <property type="entry name" value="Rhodanese-like_dom"/>
</dbReference>
<feature type="domain" description="HRDC" evidence="15">
    <location>
        <begin position="993"/>
        <end position="1075"/>
    </location>
</feature>
<evidence type="ECO:0000259" key="15">
    <source>
        <dbReference type="PROSITE" id="PS50967"/>
    </source>
</evidence>
<feature type="domain" description="Helicase ATP-binding" evidence="16">
    <location>
        <begin position="433"/>
        <end position="608"/>
    </location>
</feature>
<keyword evidence="5" id="KW-0347">Helicase</keyword>
<dbReference type="GO" id="GO:0000724">
    <property type="term" value="P:double-strand break repair via homologous recombination"/>
    <property type="evidence" value="ECO:0007669"/>
    <property type="project" value="TreeGrafter"/>
</dbReference>
<dbReference type="FunFam" id="3.40.50.300:FF:000340">
    <property type="entry name" value="Bloom syndrome, RecQ helicase"/>
    <property type="match status" value="1"/>
</dbReference>
<dbReference type="InterPro" id="IPR001650">
    <property type="entry name" value="Helicase_C-like"/>
</dbReference>
<evidence type="ECO:0000256" key="13">
    <source>
        <dbReference type="SAM" id="MobiDB-lite"/>
    </source>
</evidence>
<feature type="compositionally biased region" description="Polar residues" evidence="13">
    <location>
        <begin position="160"/>
        <end position="174"/>
    </location>
</feature>
<dbReference type="SMART" id="SM00490">
    <property type="entry name" value="HELICc"/>
    <property type="match status" value="1"/>
</dbReference>
<dbReference type="PROSITE" id="PS51192">
    <property type="entry name" value="HELICASE_ATP_BIND_1"/>
    <property type="match status" value="1"/>
</dbReference>
<keyword evidence="9" id="KW-0539">Nucleus</keyword>
<feature type="domain" description="Helicase C-terminal" evidence="17">
    <location>
        <begin position="630"/>
        <end position="782"/>
    </location>
</feature>
<comment type="catalytic activity">
    <reaction evidence="10">
        <text>Couples ATP hydrolysis with the unwinding of duplex DNA by translocating in the 3'-5' direction.</text>
        <dbReference type="EC" id="5.6.2.4"/>
    </reaction>
</comment>
<feature type="region of interest" description="Disordered" evidence="13">
    <location>
        <begin position="1354"/>
        <end position="1406"/>
    </location>
</feature>
<comment type="subcellular location">
    <subcellularLocation>
        <location evidence="1">Nucleus</location>
    </subcellularLocation>
</comment>
<dbReference type="NCBIfam" id="TIGR00614">
    <property type="entry name" value="recQ_fam"/>
    <property type="match status" value="1"/>
</dbReference>
<gene>
    <name evidence="18" type="ORF">LTRI10_LOCUS26683</name>
</gene>
<protein>
    <recommendedName>
        <fullName evidence="11">DNA 3'-5' helicase</fullName>
        <ecNumber evidence="11">5.6.2.4</ecNumber>
    </recommendedName>
</protein>
<evidence type="ECO:0000256" key="11">
    <source>
        <dbReference type="ARBA" id="ARBA00034808"/>
    </source>
</evidence>
<dbReference type="Pfam" id="PF09382">
    <property type="entry name" value="RQC"/>
    <property type="match status" value="1"/>
</dbReference>
<dbReference type="CDD" id="cd18794">
    <property type="entry name" value="SF2_C_RecQ"/>
    <property type="match status" value="1"/>
</dbReference>
<dbReference type="Gene3D" id="3.40.50.300">
    <property type="entry name" value="P-loop containing nucleotide triphosphate hydrolases"/>
    <property type="match status" value="2"/>
</dbReference>
<dbReference type="EC" id="5.6.2.4" evidence="11"/>
<proteinExistence type="inferred from homology"/>
<keyword evidence="12" id="KW-0175">Coiled coil</keyword>
<sequence>MSSERHMNLNLRNSGNGLRGKENQLPRVNWSQHAKAYDKSSAPREVLSSSFLYSLESQKPQVGVEMAGRLASCQVQTVHRQLSPQVEKAWLALSKLHISSRSYSRPGKTGVLKNVQSSQGYATVLQSSSTVPKYNEGVAAHQNFPRPSVPSGETTEHTRANGTMPSALSGPSNNHSTNIAEGSADFMDEDDLFQSIDVDQIATKHCHSSCTPQHSVSKFQPITPSVNKDNITRPEDTFLPPELSSNCSHGVQLGLCPHATTHRQEIKDMLLSISNELLDNANLHPVEMDKLRQDRLKLNRQLQQLEGYINNQERQKSNLSASTTTCNHPYETPQMSAFKMQPHDYVQNESGAREYENWNSSSLPFTPMDGFGVSYTPVEREPYIPKFVEVNYSDGSNDPKWSSSNFPWAKKLEENNKKVFGNHSFRPNQREVINATMSGYDVFVLMPTGGGKSLTYQLPALICPGITLVISPLVSLIQDQIMHLLQANIPAAYLSANMDWSEQQEILRELCSDYCRYKLLYVTPEKVAKSDALLRNLESLNARGMLARIVIDEAHCVSQWGHDFRPDYKELGILKKKFEKTPVLALTATATASVKEDVVQALGLVNCIIFRQSFNRPNLWYAVIPKTKKCLDDIDTFIKENHFDECGIIYCLSRNDCEKVAEKLQQCGHKAAFYHGNMEATQRAFVQRQWSKDEVNIICATVAFGMGINKPDVRFVIHHSLPKSIEGYHQECGRAGRDGARSSCVLYYSYSDYIRVKHMLVQGQGEQSSWTSGYNRGNTANSDGIYEKNTENLLRMVSYCENNVDCRRFLQLVHFGEKFDSGNCRKTCDNCAKMKTLVEKDVTVIAKQLVELVKMTGQKYSSSHILEVYRGSMSQVVKKHRHESVSLHGAGKHLAKEEASRILRHLVIEDYLTEEVKKSDVYGSVSSVLKVNARKTSDLYSGKQILLRFISSAKASKASKSDATPAKGILQPYNKLSPPPVDTPASAAPKINVELSTKVYSALRLLRTKLVKEAGEGCNAYHIFANVTLELISRSLPRTKEELLEVNGIGNIKITKYGDRVLETIAATIRDFYSKDGSGSSSNSTDSGKRRRNRAAAAAENGDGCGMDDDDEDDFIVRSTGRSKKRLAKKQQQQQENINNNGVGACNDNGNGFTLPPQECLDDEDLVFYDSSGEFEAADVATPSVDQKNSGGRVLPWSSRILASPSLSSFPLSSVLSPALSSSDRRGFFPSRPSFLFLSLCRAGSLLNKGILIKLKLNQSVKAIGTMSSEAPPKTKSPQIVTLNHAFKLAEQWVSRMSRSSDDEPVEAEQQGRPLKLTQTVVLSLGLGARAVPRSNLLPTNDPAARRLHNKLEAAKKRSARVASETGGDESDGSDGELESRTGAFAKKRGWPPALPSQLNTKKKKQQKTSIAEILIEWPGCNKNIVEWYRQATTL</sequence>
<dbReference type="InterPro" id="IPR011545">
    <property type="entry name" value="DEAD/DEAH_box_helicase_dom"/>
</dbReference>
<dbReference type="PROSITE" id="PS50206">
    <property type="entry name" value="RHODANESE_3"/>
    <property type="match status" value="1"/>
</dbReference>
<dbReference type="CDD" id="cd17920">
    <property type="entry name" value="DEXHc_RecQ"/>
    <property type="match status" value="1"/>
</dbReference>
<evidence type="ECO:0000256" key="5">
    <source>
        <dbReference type="ARBA" id="ARBA00022806"/>
    </source>
</evidence>
<dbReference type="PROSITE" id="PS51194">
    <property type="entry name" value="HELICASE_CTER"/>
    <property type="match status" value="1"/>
</dbReference>
<dbReference type="GO" id="GO:0005524">
    <property type="term" value="F:ATP binding"/>
    <property type="evidence" value="ECO:0007669"/>
    <property type="project" value="UniProtKB-KW"/>
</dbReference>
<dbReference type="GO" id="GO:0043138">
    <property type="term" value="F:3'-5' DNA helicase activity"/>
    <property type="evidence" value="ECO:0007669"/>
    <property type="project" value="UniProtKB-EC"/>
</dbReference>
<dbReference type="PROSITE" id="PS50967">
    <property type="entry name" value="HRDC"/>
    <property type="match status" value="1"/>
</dbReference>
<evidence type="ECO:0000313" key="18">
    <source>
        <dbReference type="EMBL" id="CAL1385556.1"/>
    </source>
</evidence>
<dbReference type="InterPro" id="IPR014001">
    <property type="entry name" value="Helicase_ATP-bd"/>
</dbReference>
<feature type="region of interest" description="Disordered" evidence="13">
    <location>
        <begin position="1"/>
        <end position="23"/>
    </location>
</feature>
<dbReference type="InterPro" id="IPR027417">
    <property type="entry name" value="P-loop_NTPase"/>
</dbReference>
<dbReference type="InterPro" id="IPR018982">
    <property type="entry name" value="RQC_domain"/>
</dbReference>
<comment type="similarity">
    <text evidence="2">Belongs to the helicase family. RecQ subfamily.</text>
</comment>
<dbReference type="InterPro" id="IPR002464">
    <property type="entry name" value="DNA/RNA_helicase_DEAH_CS"/>
</dbReference>
<reference evidence="18 19" key="1">
    <citation type="submission" date="2024-04" db="EMBL/GenBank/DDBJ databases">
        <authorList>
            <person name="Fracassetti M."/>
        </authorList>
    </citation>
    <scope>NUCLEOTIDE SEQUENCE [LARGE SCALE GENOMIC DNA]</scope>
</reference>
<dbReference type="SMART" id="SM00341">
    <property type="entry name" value="HRDC"/>
    <property type="match status" value="1"/>
</dbReference>
<dbReference type="Pfam" id="PF16124">
    <property type="entry name" value="RecQ_Zn_bind"/>
    <property type="match status" value="1"/>
</dbReference>
<feature type="region of interest" description="Disordered" evidence="13">
    <location>
        <begin position="141"/>
        <end position="174"/>
    </location>
</feature>
<dbReference type="GO" id="GO:0009378">
    <property type="term" value="F:four-way junction helicase activity"/>
    <property type="evidence" value="ECO:0007669"/>
    <property type="project" value="TreeGrafter"/>
</dbReference>
<evidence type="ECO:0000256" key="4">
    <source>
        <dbReference type="ARBA" id="ARBA00022801"/>
    </source>
</evidence>
<dbReference type="Pfam" id="PF00270">
    <property type="entry name" value="DEAD"/>
    <property type="match status" value="1"/>
</dbReference>
<dbReference type="PANTHER" id="PTHR13710:SF156">
    <property type="entry name" value="ATP-DEPENDENT DNA HELICASE Q-LIKE 4B"/>
    <property type="match status" value="1"/>
</dbReference>
<keyword evidence="3" id="KW-0547">Nucleotide-binding</keyword>
<dbReference type="SMART" id="SM00487">
    <property type="entry name" value="DEXDc"/>
    <property type="match status" value="1"/>
</dbReference>
<feature type="compositionally biased region" description="Acidic residues" evidence="13">
    <location>
        <begin position="1367"/>
        <end position="1377"/>
    </location>
</feature>
<dbReference type="InterPro" id="IPR010997">
    <property type="entry name" value="HRDC-like_sf"/>
</dbReference>
<evidence type="ECO:0000256" key="12">
    <source>
        <dbReference type="SAM" id="Coils"/>
    </source>
</evidence>
<dbReference type="InterPro" id="IPR032284">
    <property type="entry name" value="RecQ_Zn-bd"/>
</dbReference>
<evidence type="ECO:0000256" key="10">
    <source>
        <dbReference type="ARBA" id="ARBA00034617"/>
    </source>
</evidence>
<evidence type="ECO:0000256" key="9">
    <source>
        <dbReference type="ARBA" id="ARBA00023242"/>
    </source>
</evidence>
<dbReference type="SUPFAM" id="SSF47819">
    <property type="entry name" value="HRDC-like"/>
    <property type="match status" value="1"/>
</dbReference>
<keyword evidence="6" id="KW-0067">ATP-binding</keyword>
<dbReference type="Pfam" id="PF00271">
    <property type="entry name" value="Helicase_C"/>
    <property type="match status" value="1"/>
</dbReference>
<dbReference type="InterPro" id="IPR044876">
    <property type="entry name" value="HRDC_dom_sf"/>
</dbReference>
<evidence type="ECO:0000256" key="1">
    <source>
        <dbReference type="ARBA" id="ARBA00004123"/>
    </source>
</evidence>
<dbReference type="InterPro" id="IPR036388">
    <property type="entry name" value="WH-like_DNA-bd_sf"/>
</dbReference>
<dbReference type="InterPro" id="IPR002121">
    <property type="entry name" value="HRDC_dom"/>
</dbReference>
<evidence type="ECO:0000259" key="16">
    <source>
        <dbReference type="PROSITE" id="PS51192"/>
    </source>
</evidence>
<dbReference type="GO" id="GO:0005694">
    <property type="term" value="C:chromosome"/>
    <property type="evidence" value="ECO:0007669"/>
    <property type="project" value="TreeGrafter"/>
</dbReference>
<keyword evidence="19" id="KW-1185">Reference proteome</keyword>
<dbReference type="GO" id="GO:0070417">
    <property type="term" value="P:cellular response to cold"/>
    <property type="evidence" value="ECO:0007669"/>
    <property type="project" value="UniProtKB-ARBA"/>
</dbReference>
<dbReference type="Proteomes" id="UP001497516">
    <property type="component" value="Chromosome 4"/>
</dbReference>
<keyword evidence="7" id="KW-0238">DNA-binding</keyword>
<feature type="coiled-coil region" evidence="12">
    <location>
        <begin position="288"/>
        <end position="322"/>
    </location>
</feature>
<dbReference type="Gene3D" id="1.10.10.10">
    <property type="entry name" value="Winged helix-like DNA-binding domain superfamily/Winged helix DNA-binding domain"/>
    <property type="match status" value="1"/>
</dbReference>
<organism evidence="18 19">
    <name type="scientific">Linum trigynum</name>
    <dbReference type="NCBI Taxonomy" id="586398"/>
    <lineage>
        <taxon>Eukaryota</taxon>
        <taxon>Viridiplantae</taxon>
        <taxon>Streptophyta</taxon>
        <taxon>Embryophyta</taxon>
        <taxon>Tracheophyta</taxon>
        <taxon>Spermatophyta</taxon>
        <taxon>Magnoliopsida</taxon>
        <taxon>eudicotyledons</taxon>
        <taxon>Gunneridae</taxon>
        <taxon>Pentapetalae</taxon>
        <taxon>rosids</taxon>
        <taxon>fabids</taxon>
        <taxon>Malpighiales</taxon>
        <taxon>Linaceae</taxon>
        <taxon>Linum</taxon>
    </lineage>
</organism>
<dbReference type="SMART" id="SM00956">
    <property type="entry name" value="RQC"/>
    <property type="match status" value="1"/>
</dbReference>
<feature type="region of interest" description="Disordered" evidence="13">
    <location>
        <begin position="1075"/>
        <end position="1144"/>
    </location>
</feature>
<dbReference type="SUPFAM" id="SSF52540">
    <property type="entry name" value="P-loop containing nucleoside triphosphate hydrolases"/>
    <property type="match status" value="2"/>
</dbReference>
<keyword evidence="8" id="KW-0413">Isomerase</keyword>
<evidence type="ECO:0000259" key="17">
    <source>
        <dbReference type="PROSITE" id="PS51194"/>
    </source>
</evidence>
<dbReference type="InterPro" id="IPR004589">
    <property type="entry name" value="DNA_helicase_ATP-dep_RecQ"/>
</dbReference>
<feature type="domain" description="Rhodanese" evidence="14">
    <location>
        <begin position="648"/>
        <end position="690"/>
    </location>
</feature>
<keyword evidence="4" id="KW-0378">Hydrolase</keyword>
<evidence type="ECO:0000256" key="2">
    <source>
        <dbReference type="ARBA" id="ARBA00005446"/>
    </source>
</evidence>
<dbReference type="PROSITE" id="PS00690">
    <property type="entry name" value="DEAH_ATP_HELICASE"/>
    <property type="match status" value="1"/>
</dbReference>
<evidence type="ECO:0000256" key="3">
    <source>
        <dbReference type="ARBA" id="ARBA00022741"/>
    </source>
</evidence>
<dbReference type="GO" id="GO:0005737">
    <property type="term" value="C:cytoplasm"/>
    <property type="evidence" value="ECO:0007669"/>
    <property type="project" value="TreeGrafter"/>
</dbReference>
<dbReference type="Pfam" id="PF00570">
    <property type="entry name" value="HRDC"/>
    <property type="match status" value="1"/>
</dbReference>
<dbReference type="GO" id="GO:0006260">
    <property type="term" value="P:DNA replication"/>
    <property type="evidence" value="ECO:0007669"/>
    <property type="project" value="InterPro"/>
</dbReference>
<evidence type="ECO:0000259" key="14">
    <source>
        <dbReference type="PROSITE" id="PS50206"/>
    </source>
</evidence>
<dbReference type="GO" id="GO:0016787">
    <property type="term" value="F:hydrolase activity"/>
    <property type="evidence" value="ECO:0007669"/>
    <property type="project" value="UniProtKB-KW"/>
</dbReference>
<evidence type="ECO:0000256" key="7">
    <source>
        <dbReference type="ARBA" id="ARBA00023125"/>
    </source>
</evidence>
<dbReference type="FunFam" id="3.40.50.300:FF:000296">
    <property type="entry name" value="ATP-dependent DNA helicase RecQ"/>
    <property type="match status" value="1"/>
</dbReference>
<name>A0AAV2EHV8_9ROSI</name>
<dbReference type="Gene3D" id="1.10.150.80">
    <property type="entry name" value="HRDC domain"/>
    <property type="match status" value="1"/>
</dbReference>
<dbReference type="EMBL" id="OZ034817">
    <property type="protein sequence ID" value="CAL1385556.1"/>
    <property type="molecule type" value="Genomic_DNA"/>
</dbReference>
<feature type="compositionally biased region" description="Low complexity" evidence="13">
    <location>
        <begin position="1075"/>
        <end position="1086"/>
    </location>
</feature>
<dbReference type="GO" id="GO:0005634">
    <property type="term" value="C:nucleus"/>
    <property type="evidence" value="ECO:0007669"/>
    <property type="project" value="UniProtKB-SubCell"/>
</dbReference>
<dbReference type="PANTHER" id="PTHR13710">
    <property type="entry name" value="DNA HELICASE RECQ FAMILY MEMBER"/>
    <property type="match status" value="1"/>
</dbReference>
<evidence type="ECO:0000313" key="19">
    <source>
        <dbReference type="Proteomes" id="UP001497516"/>
    </source>
</evidence>